<name>A0AA86QQ81_9EUKA</name>
<evidence type="ECO:0000313" key="1">
    <source>
        <dbReference type="EMBL" id="CAI9955955.1"/>
    </source>
</evidence>
<gene>
    <name evidence="2" type="ORF">HINF_LOCUS40048</name>
    <name evidence="1" type="ORF">HINF_LOCUS43600</name>
</gene>
<reference evidence="2 3" key="2">
    <citation type="submission" date="2024-07" db="EMBL/GenBank/DDBJ databases">
        <authorList>
            <person name="Akdeniz Z."/>
        </authorList>
    </citation>
    <scope>NUCLEOTIDE SEQUENCE [LARGE SCALE GENOMIC DNA]</scope>
</reference>
<proteinExistence type="predicted"/>
<organism evidence="1">
    <name type="scientific">Hexamita inflata</name>
    <dbReference type="NCBI Taxonomy" id="28002"/>
    <lineage>
        <taxon>Eukaryota</taxon>
        <taxon>Metamonada</taxon>
        <taxon>Diplomonadida</taxon>
        <taxon>Hexamitidae</taxon>
        <taxon>Hexamitinae</taxon>
        <taxon>Hexamita</taxon>
    </lineage>
</organism>
<protein>
    <submittedName>
        <fullName evidence="2">Hypothetical_protein</fullName>
    </submittedName>
</protein>
<dbReference type="AlphaFoldDB" id="A0AA86QQ81"/>
<comment type="caution">
    <text evidence="1">The sequence shown here is derived from an EMBL/GenBank/DDBJ whole genome shotgun (WGS) entry which is preliminary data.</text>
</comment>
<evidence type="ECO:0000313" key="2">
    <source>
        <dbReference type="EMBL" id="CAL6043389.1"/>
    </source>
</evidence>
<keyword evidence="3" id="KW-1185">Reference proteome</keyword>
<accession>A0AA86QQ81</accession>
<reference evidence="1" key="1">
    <citation type="submission" date="2023-06" db="EMBL/GenBank/DDBJ databases">
        <authorList>
            <person name="Kurt Z."/>
        </authorList>
    </citation>
    <scope>NUCLEOTIDE SEQUENCE</scope>
</reference>
<evidence type="ECO:0000313" key="3">
    <source>
        <dbReference type="Proteomes" id="UP001642409"/>
    </source>
</evidence>
<sequence length="123" mass="13748">MQICCAAKYIGNSLGLDVSSCTALGCVELIQYHMGSIQHKFYVGQIIDTTATVAQQLQNQAVINIMSYVEHQQILDQAIGYTLSPIIKMSNYKVVQVEFTRTIIEQLNLIVLEQNSSETTQFN</sequence>
<dbReference type="Proteomes" id="UP001642409">
    <property type="component" value="Unassembled WGS sequence"/>
</dbReference>
<dbReference type="EMBL" id="CAXDID020000157">
    <property type="protein sequence ID" value="CAL6043389.1"/>
    <property type="molecule type" value="Genomic_DNA"/>
</dbReference>
<dbReference type="EMBL" id="CATOUU010000869">
    <property type="protein sequence ID" value="CAI9955955.1"/>
    <property type="molecule type" value="Genomic_DNA"/>
</dbReference>